<evidence type="ECO:0000256" key="1">
    <source>
        <dbReference type="SAM" id="MobiDB-lite"/>
    </source>
</evidence>
<gene>
    <name evidence="2" type="ORF">BD626DRAFT_479299</name>
</gene>
<proteinExistence type="predicted"/>
<reference evidence="2 3" key="1">
    <citation type="journal article" date="2019" name="New Phytol.">
        <title>Comparative genomics reveals unique wood-decay strategies and fruiting body development in the Schizophyllaceae.</title>
        <authorList>
            <person name="Almasi E."/>
            <person name="Sahu N."/>
            <person name="Krizsan K."/>
            <person name="Balint B."/>
            <person name="Kovacs G.M."/>
            <person name="Kiss B."/>
            <person name="Cseklye J."/>
            <person name="Drula E."/>
            <person name="Henrissat B."/>
            <person name="Nagy I."/>
            <person name="Chovatia M."/>
            <person name="Adam C."/>
            <person name="LaButti K."/>
            <person name="Lipzen A."/>
            <person name="Riley R."/>
            <person name="Grigoriev I.V."/>
            <person name="Nagy L.G."/>
        </authorList>
    </citation>
    <scope>NUCLEOTIDE SEQUENCE [LARGE SCALE GENOMIC DNA]</scope>
    <source>
        <strain evidence="2 3">NL-1724</strain>
    </source>
</reference>
<comment type="caution">
    <text evidence="2">The sequence shown here is derived from an EMBL/GenBank/DDBJ whole genome shotgun (WGS) entry which is preliminary data.</text>
</comment>
<evidence type="ECO:0000313" key="3">
    <source>
        <dbReference type="Proteomes" id="UP000320762"/>
    </source>
</evidence>
<evidence type="ECO:0000313" key="2">
    <source>
        <dbReference type="EMBL" id="TRM67612.1"/>
    </source>
</evidence>
<organism evidence="2 3">
    <name type="scientific">Schizophyllum amplum</name>
    <dbReference type="NCBI Taxonomy" id="97359"/>
    <lineage>
        <taxon>Eukaryota</taxon>
        <taxon>Fungi</taxon>
        <taxon>Dikarya</taxon>
        <taxon>Basidiomycota</taxon>
        <taxon>Agaricomycotina</taxon>
        <taxon>Agaricomycetes</taxon>
        <taxon>Agaricomycetidae</taxon>
        <taxon>Agaricales</taxon>
        <taxon>Schizophyllaceae</taxon>
        <taxon>Schizophyllum</taxon>
    </lineage>
</organism>
<sequence>MAGRGVGRRQNPTGLAHAAGSMSFNGQSPTRQRVLEIGFNVMAGFPQFTATTAHIWSYRRQRVACIFHPNQAQVQANGVVRQIVNYGLTYAAPPHAAQFRIDEMDNQGNWIPLLPSPAFPWAYILKHRKRHRIVINGIEWELWLVQTQQSRQAFGPGPHNLP</sequence>
<accession>A0A550CS41</accession>
<protein>
    <submittedName>
        <fullName evidence="2">Uncharacterized protein</fullName>
    </submittedName>
</protein>
<dbReference type="AlphaFoldDB" id="A0A550CS41"/>
<name>A0A550CS41_9AGAR</name>
<feature type="region of interest" description="Disordered" evidence="1">
    <location>
        <begin position="1"/>
        <end position="27"/>
    </location>
</feature>
<dbReference type="EMBL" id="VDMD01000002">
    <property type="protein sequence ID" value="TRM67612.1"/>
    <property type="molecule type" value="Genomic_DNA"/>
</dbReference>
<dbReference type="Proteomes" id="UP000320762">
    <property type="component" value="Unassembled WGS sequence"/>
</dbReference>
<keyword evidence="3" id="KW-1185">Reference proteome</keyword>